<evidence type="ECO:0000256" key="4">
    <source>
        <dbReference type="ARBA" id="ARBA00022723"/>
    </source>
</evidence>
<dbReference type="NCBIfam" id="TIGR01494">
    <property type="entry name" value="ATPase_P-type"/>
    <property type="match status" value="2"/>
</dbReference>
<dbReference type="Gene3D" id="3.40.50.1000">
    <property type="entry name" value="HAD superfamily/HAD-like"/>
    <property type="match status" value="1"/>
</dbReference>
<dbReference type="SUPFAM" id="SSF55008">
    <property type="entry name" value="HMA, heavy metal-associated domain"/>
    <property type="match status" value="1"/>
</dbReference>
<dbReference type="SUPFAM" id="SSF81653">
    <property type="entry name" value="Calcium ATPase, transduction domain A"/>
    <property type="match status" value="1"/>
</dbReference>
<evidence type="ECO:0000256" key="3">
    <source>
        <dbReference type="ARBA" id="ARBA00022692"/>
    </source>
</evidence>
<dbReference type="GeneID" id="39849469"/>
<keyword evidence="13" id="KW-0378">Hydrolase</keyword>
<dbReference type="Pfam" id="PF00122">
    <property type="entry name" value="E1-E2_ATPase"/>
    <property type="match status" value="1"/>
</dbReference>
<comment type="similarity">
    <text evidence="2">Belongs to the cation transport ATPase (P-type) (TC 3.A.3) family. Type IB subfamily.</text>
</comment>
<dbReference type="SFLD" id="SFLDG00002">
    <property type="entry name" value="C1.7:_P-type_atpase_like"/>
    <property type="match status" value="1"/>
</dbReference>
<comment type="subcellular location">
    <subcellularLocation>
        <location evidence="1">Membrane</location>
        <topology evidence="1">Multi-pass membrane protein</topology>
    </subcellularLocation>
</comment>
<evidence type="ECO:0000256" key="2">
    <source>
        <dbReference type="ARBA" id="ARBA00006024"/>
    </source>
</evidence>
<dbReference type="PANTHER" id="PTHR43079:SF1">
    <property type="entry name" value="CADMIUM_ZINC-TRANSPORTING ATPASE HMA1, CHLOROPLASTIC-RELATED"/>
    <property type="match status" value="1"/>
</dbReference>
<evidence type="ECO:0000259" key="12">
    <source>
        <dbReference type="PROSITE" id="PS50846"/>
    </source>
</evidence>
<dbReference type="SUPFAM" id="SSF56784">
    <property type="entry name" value="HAD-like"/>
    <property type="match status" value="1"/>
</dbReference>
<dbReference type="GO" id="GO:0005524">
    <property type="term" value="F:ATP binding"/>
    <property type="evidence" value="ECO:0007669"/>
    <property type="project" value="UniProtKB-KW"/>
</dbReference>
<dbReference type="PROSITE" id="PS50846">
    <property type="entry name" value="HMA_2"/>
    <property type="match status" value="1"/>
</dbReference>
<dbReference type="PANTHER" id="PTHR43079">
    <property type="entry name" value="PROBABLE CADMIUM/ZINC-TRANSPORTING ATPASE HMA1"/>
    <property type="match status" value="1"/>
</dbReference>
<evidence type="ECO:0000256" key="5">
    <source>
        <dbReference type="ARBA" id="ARBA00022741"/>
    </source>
</evidence>
<dbReference type="EMBL" id="CP031310">
    <property type="protein sequence ID" value="QCC52711.1"/>
    <property type="molecule type" value="Genomic_DNA"/>
</dbReference>
<dbReference type="EC" id="3.6.3.3" evidence="13"/>
<keyword evidence="4" id="KW-0479">Metal-binding</keyword>
<keyword evidence="3 11" id="KW-0812">Transmembrane</keyword>
<dbReference type="Pfam" id="PF00702">
    <property type="entry name" value="Hydrolase"/>
    <property type="match status" value="1"/>
</dbReference>
<dbReference type="InterPro" id="IPR044492">
    <property type="entry name" value="P_typ_ATPase_HD_dom"/>
</dbReference>
<dbReference type="SFLD" id="SFLDF00027">
    <property type="entry name" value="p-type_atpase"/>
    <property type="match status" value="1"/>
</dbReference>
<dbReference type="PROSITE" id="PS00154">
    <property type="entry name" value="ATPASE_E1_E2"/>
    <property type="match status" value="1"/>
</dbReference>
<evidence type="ECO:0000256" key="1">
    <source>
        <dbReference type="ARBA" id="ARBA00004141"/>
    </source>
</evidence>
<feature type="transmembrane region" description="Helical" evidence="11">
    <location>
        <begin position="356"/>
        <end position="377"/>
    </location>
</feature>
<dbReference type="InterPro" id="IPR036412">
    <property type="entry name" value="HAD-like_sf"/>
</dbReference>
<keyword evidence="8" id="KW-1278">Translocase</keyword>
<keyword evidence="10 11" id="KW-0472">Membrane</keyword>
<evidence type="ECO:0000313" key="14">
    <source>
        <dbReference type="Proteomes" id="UP000296706"/>
    </source>
</evidence>
<dbReference type="STRING" id="1457250.GCA_000755225_02156"/>
<dbReference type="SFLD" id="SFLDS00003">
    <property type="entry name" value="Haloacid_Dehalogenase"/>
    <property type="match status" value="1"/>
</dbReference>
<dbReference type="KEGG" id="hsn:DV733_16380"/>
<dbReference type="InterPro" id="IPR008250">
    <property type="entry name" value="ATPase_P-typ_transduc_dom_A_sf"/>
</dbReference>
<dbReference type="GO" id="GO:0046872">
    <property type="term" value="F:metal ion binding"/>
    <property type="evidence" value="ECO:0007669"/>
    <property type="project" value="UniProtKB-KW"/>
</dbReference>
<evidence type="ECO:0000256" key="6">
    <source>
        <dbReference type="ARBA" id="ARBA00022840"/>
    </source>
</evidence>
<dbReference type="Proteomes" id="UP000296706">
    <property type="component" value="Chromosome"/>
</dbReference>
<dbReference type="OrthoDB" id="8588at2157"/>
<dbReference type="GO" id="GO:0016887">
    <property type="term" value="F:ATP hydrolysis activity"/>
    <property type="evidence" value="ECO:0007669"/>
    <property type="project" value="InterPro"/>
</dbReference>
<dbReference type="Pfam" id="PF00403">
    <property type="entry name" value="HMA"/>
    <property type="match status" value="1"/>
</dbReference>
<reference evidence="13 14" key="1">
    <citation type="journal article" date="2019" name="Nat. Commun.">
        <title>A new type of DNA phosphorothioation-based antiviral system in archaea.</title>
        <authorList>
            <person name="Xiong L."/>
            <person name="Liu S."/>
            <person name="Chen S."/>
            <person name="Xiao Y."/>
            <person name="Zhu B."/>
            <person name="Gao Y."/>
            <person name="Zhang Y."/>
            <person name="Chen B."/>
            <person name="Luo J."/>
            <person name="Deng Z."/>
            <person name="Chen X."/>
            <person name="Wang L."/>
            <person name="Chen S."/>
        </authorList>
    </citation>
    <scope>NUCLEOTIDE SEQUENCE [LARGE SCALE GENOMIC DNA]</scope>
    <source>
        <strain evidence="13 14">CBA1105</strain>
    </source>
</reference>
<dbReference type="SUPFAM" id="SSF81665">
    <property type="entry name" value="Calcium ATPase, transmembrane domain M"/>
    <property type="match status" value="1"/>
</dbReference>
<dbReference type="InterPro" id="IPR023298">
    <property type="entry name" value="ATPase_P-typ_TM_dom_sf"/>
</dbReference>
<keyword evidence="14" id="KW-1185">Reference proteome</keyword>
<dbReference type="Gene3D" id="3.30.70.100">
    <property type="match status" value="1"/>
</dbReference>
<accession>A0A4D6HGD7</accession>
<name>A0A4D6HGD7_9EURY</name>
<feature type="transmembrane region" description="Helical" evidence="11">
    <location>
        <begin position="95"/>
        <end position="114"/>
    </location>
</feature>
<gene>
    <name evidence="13" type="primary">cadA</name>
    <name evidence="13" type="ORF">DV733_16380</name>
</gene>
<sequence length="723" mass="75830">MGETADPTLDTVRLPVEHDGGRSCESCALRLERQLEATAGVREASVSFRSGICSVTFEETVVSREDVVSIVREFGVLVEDSVDGKRDQQRLRRESIFVALTLLGMGVGLATDLLSGPTPLVWGGYATAYVFGGWYGLRGSIASLRDRTVDIDLLMILAAAGALTIGAPFEGAMLLFLFSLSNTLQHYAIGRSRRAIESLVELRPETAQVVRGEKTETVPIDEVEVGDVFVVRPGDRIPLDGVVVEGESTVDQSSLTGESVPVLKTPGDEVFGGTITENGSLEVQVTRVAQESAIARLIDMVENAQSEKAPTQRLIDRLEQPYVLGVFGMTGVAIALPLAIGAAFEPTFYRAMTLMVAASPCAVVISTPAAVLSAIAAGARQGVLFKGGEHVETAATIDAVAFDKTGTLTEGNTSLTDVGVRDTATLDGEALTEARLLAVAAAVQSRSEHHLATATVEAADERGLDVPEASGFQATVGKGVRASVEGRTIHIGNRRYFESLSTTFDGIEMGDREITELEADGKTSVLVGVENDGDGRIVGWLAYTDTLREGVPAVIERLRALGIEHVVMLTGDNERVAEAIGAEAGVDAVRAELLPEQKVDAIDELVAQFDGVAMVGDGVNDAPALATATLGVAMGGAGTDVALETADVVLMGDDLGKLPYVLGLSRKTRTTLMVNLAISFGAIGVMVLAILTSGIPLPLAVVGHEGSTVVVSLNGLRLLGVRG</sequence>
<keyword evidence="5" id="KW-0547">Nucleotide-binding</keyword>
<dbReference type="FunFam" id="2.70.150.10:FF:000002">
    <property type="entry name" value="Copper-transporting ATPase 1, putative"/>
    <property type="match status" value="1"/>
</dbReference>
<dbReference type="Gene3D" id="3.40.1110.10">
    <property type="entry name" value="Calcium-transporting ATPase, cytoplasmic domain N"/>
    <property type="match status" value="1"/>
</dbReference>
<evidence type="ECO:0000256" key="7">
    <source>
        <dbReference type="ARBA" id="ARBA00022842"/>
    </source>
</evidence>
<dbReference type="RefSeq" id="WP_049993032.1">
    <property type="nucleotide sequence ID" value="NZ_CP031310.1"/>
</dbReference>
<dbReference type="CDD" id="cd00371">
    <property type="entry name" value="HMA"/>
    <property type="match status" value="1"/>
</dbReference>
<dbReference type="GO" id="GO:0016020">
    <property type="term" value="C:membrane"/>
    <property type="evidence" value="ECO:0007669"/>
    <property type="project" value="UniProtKB-SubCell"/>
</dbReference>
<dbReference type="InterPro" id="IPR001757">
    <property type="entry name" value="P_typ_ATPase"/>
</dbReference>
<dbReference type="Gene3D" id="2.70.150.10">
    <property type="entry name" value="Calcium-transporting ATPase, cytoplasmic transduction domain A"/>
    <property type="match status" value="1"/>
</dbReference>
<dbReference type="InterPro" id="IPR059000">
    <property type="entry name" value="ATPase_P-type_domA"/>
</dbReference>
<organism evidence="13 14">
    <name type="scientific">Halapricum salinum</name>
    <dbReference type="NCBI Taxonomy" id="1457250"/>
    <lineage>
        <taxon>Archaea</taxon>
        <taxon>Methanobacteriati</taxon>
        <taxon>Methanobacteriota</taxon>
        <taxon>Stenosarchaea group</taxon>
        <taxon>Halobacteria</taxon>
        <taxon>Halobacteriales</taxon>
        <taxon>Haloarculaceae</taxon>
        <taxon>Halapricum</taxon>
    </lineage>
</organism>
<dbReference type="NCBIfam" id="TIGR01525">
    <property type="entry name" value="ATPase-IB_hvy"/>
    <property type="match status" value="1"/>
</dbReference>
<dbReference type="InterPro" id="IPR018303">
    <property type="entry name" value="ATPase_P-typ_P_site"/>
</dbReference>
<evidence type="ECO:0000256" key="11">
    <source>
        <dbReference type="SAM" id="Phobius"/>
    </source>
</evidence>
<dbReference type="NCBIfam" id="TIGR01512">
    <property type="entry name" value="ATPase-IB2_Cd"/>
    <property type="match status" value="1"/>
</dbReference>
<dbReference type="InterPro" id="IPR023299">
    <property type="entry name" value="ATPase_P-typ_cyto_dom_N"/>
</dbReference>
<keyword evidence="9 11" id="KW-1133">Transmembrane helix</keyword>
<dbReference type="GO" id="GO:0019829">
    <property type="term" value="F:ATPase-coupled monoatomic cation transmembrane transporter activity"/>
    <property type="evidence" value="ECO:0007669"/>
    <property type="project" value="InterPro"/>
</dbReference>
<evidence type="ECO:0000313" key="13">
    <source>
        <dbReference type="EMBL" id="QCC52711.1"/>
    </source>
</evidence>
<protein>
    <submittedName>
        <fullName evidence="13">Cadmium-translocating P-type ATPase</fullName>
        <ecNumber evidence="13">3.6.3.3</ecNumber>
    </submittedName>
</protein>
<evidence type="ECO:0000256" key="8">
    <source>
        <dbReference type="ARBA" id="ARBA00022967"/>
    </source>
</evidence>
<dbReference type="AlphaFoldDB" id="A0A4D6HGD7"/>
<dbReference type="InterPro" id="IPR006121">
    <property type="entry name" value="HMA_dom"/>
</dbReference>
<proteinExistence type="inferred from homology"/>
<dbReference type="PRINTS" id="PR00941">
    <property type="entry name" value="CDATPASE"/>
</dbReference>
<evidence type="ECO:0000256" key="9">
    <source>
        <dbReference type="ARBA" id="ARBA00022989"/>
    </source>
</evidence>
<keyword evidence="6" id="KW-0067">ATP-binding</keyword>
<evidence type="ECO:0000256" key="10">
    <source>
        <dbReference type="ARBA" id="ARBA00023136"/>
    </source>
</evidence>
<dbReference type="InterPro" id="IPR023214">
    <property type="entry name" value="HAD_sf"/>
</dbReference>
<feature type="domain" description="HMA" evidence="12">
    <location>
        <begin position="12"/>
        <end position="79"/>
    </location>
</feature>
<keyword evidence="7" id="KW-0460">Magnesium</keyword>
<feature type="transmembrane region" description="Helical" evidence="11">
    <location>
        <begin position="672"/>
        <end position="691"/>
    </location>
</feature>
<dbReference type="InterPro" id="IPR051949">
    <property type="entry name" value="Cation_Transport_ATPase"/>
</dbReference>
<feature type="transmembrane region" description="Helical" evidence="11">
    <location>
        <begin position="322"/>
        <end position="344"/>
    </location>
</feature>
<dbReference type="InterPro" id="IPR027256">
    <property type="entry name" value="P-typ_ATPase_IB"/>
</dbReference>
<dbReference type="PRINTS" id="PR00119">
    <property type="entry name" value="CATATPASE"/>
</dbReference>
<dbReference type="InterPro" id="IPR036163">
    <property type="entry name" value="HMA_dom_sf"/>
</dbReference>